<dbReference type="AlphaFoldDB" id="A0A0B6EQL4"/>
<proteinExistence type="predicted"/>
<feature type="transmembrane region" description="Helical" evidence="1">
    <location>
        <begin position="90"/>
        <end position="109"/>
    </location>
</feature>
<dbReference type="HOGENOM" id="CLU_1193204_0_0_11"/>
<name>A0A0B6EQL4_9CORY</name>
<gene>
    <name evidence="2" type="ORF">CSING_06345</name>
</gene>
<keyword evidence="1" id="KW-0812">Transmembrane</keyword>
<dbReference type="KEGG" id="csx:CSING_06345"/>
<keyword evidence="1" id="KW-1133">Transmembrane helix</keyword>
<dbReference type="EMBL" id="CP010827">
    <property type="protein sequence ID" value="AJI78802.1"/>
    <property type="molecule type" value="Genomic_DNA"/>
</dbReference>
<dbReference type="RefSeq" id="WP_042530637.1">
    <property type="nucleotide sequence ID" value="NZ_CP010827.1"/>
</dbReference>
<evidence type="ECO:0000313" key="2">
    <source>
        <dbReference type="EMBL" id="AJI78802.1"/>
    </source>
</evidence>
<dbReference type="Proteomes" id="UP000031890">
    <property type="component" value="Chromosome"/>
</dbReference>
<reference evidence="2 3" key="1">
    <citation type="journal article" date="2015" name="Genome Announc.">
        <title>Complete Genome Sequence and Annotation of Corynebacterium singulare DSM 44357, Isolated from a Human Semen Specimen.</title>
        <authorList>
            <person name="Merten M."/>
            <person name="Brinkrolf K."/>
            <person name="Albersmeier A."/>
            <person name="Kutter Y."/>
            <person name="Ruckert C."/>
            <person name="Tauch A."/>
        </authorList>
    </citation>
    <scope>NUCLEOTIDE SEQUENCE [LARGE SCALE GENOMIC DNA]</scope>
    <source>
        <strain evidence="2">IBS B52218</strain>
    </source>
</reference>
<evidence type="ECO:0000313" key="3">
    <source>
        <dbReference type="Proteomes" id="UP000031890"/>
    </source>
</evidence>
<evidence type="ECO:0000256" key="1">
    <source>
        <dbReference type="SAM" id="Phobius"/>
    </source>
</evidence>
<accession>A0A0B6EQL4</accession>
<keyword evidence="1" id="KW-0472">Membrane</keyword>
<sequence length="232" mass="25273">MSSLALEFEYPLWVEKGIADGSLVRHANRIHSAATNRIVYHLTEKGTKEVVERVPKNLMLDAVGKAKELGALAAQNTDKVVKLTKSNPRVAGAVGVGAAAVIGGAGYALNVTRKKKREREVAAKARRERVVSDLEAAFKEWSAAVKAGNVTLNHVEKFETAWANYEQSNKAAGIAEDDDLFAKAIYETVLMYAEALKADAETRGKKLAIEAPRKSDSTDALLTLQRQLLEEK</sequence>
<protein>
    <submittedName>
        <fullName evidence="2">Uncharacterized protein</fullName>
    </submittedName>
</protein>
<organism evidence="2 3">
    <name type="scientific">Corynebacterium singulare</name>
    <dbReference type="NCBI Taxonomy" id="161899"/>
    <lineage>
        <taxon>Bacteria</taxon>
        <taxon>Bacillati</taxon>
        <taxon>Actinomycetota</taxon>
        <taxon>Actinomycetes</taxon>
        <taxon>Mycobacteriales</taxon>
        <taxon>Corynebacteriaceae</taxon>
        <taxon>Corynebacterium</taxon>
    </lineage>
</organism>